<dbReference type="EMBL" id="FNAP01000007">
    <property type="protein sequence ID" value="SDE51574.1"/>
    <property type="molecule type" value="Genomic_DNA"/>
</dbReference>
<evidence type="ECO:0000259" key="15">
    <source>
        <dbReference type="Pfam" id="PF07715"/>
    </source>
</evidence>
<keyword evidence="6" id="KW-0408">Iron</keyword>
<dbReference type="Proteomes" id="UP000199412">
    <property type="component" value="Unassembled WGS sequence"/>
</dbReference>
<feature type="domain" description="TonB-dependent receptor plug" evidence="15">
    <location>
        <begin position="52"/>
        <end position="159"/>
    </location>
</feature>
<dbReference type="Gene3D" id="2.40.170.20">
    <property type="entry name" value="TonB-dependent receptor, beta-barrel domain"/>
    <property type="match status" value="1"/>
</dbReference>
<keyword evidence="10 11" id="KW-0998">Cell outer membrane</keyword>
<keyword evidence="13" id="KW-0732">Signal</keyword>
<evidence type="ECO:0000256" key="12">
    <source>
        <dbReference type="RuleBase" id="RU003357"/>
    </source>
</evidence>
<evidence type="ECO:0000256" key="6">
    <source>
        <dbReference type="ARBA" id="ARBA00023004"/>
    </source>
</evidence>
<dbReference type="InterPro" id="IPR039426">
    <property type="entry name" value="TonB-dep_rcpt-like"/>
</dbReference>
<evidence type="ECO:0000256" key="11">
    <source>
        <dbReference type="PROSITE-ProRule" id="PRU01360"/>
    </source>
</evidence>
<feature type="domain" description="TonB-dependent receptor-like beta-barrel" evidence="14">
    <location>
        <begin position="220"/>
        <end position="657"/>
    </location>
</feature>
<reference evidence="16 17" key="1">
    <citation type="submission" date="2016-10" db="EMBL/GenBank/DDBJ databases">
        <authorList>
            <person name="de Groot N.N."/>
        </authorList>
    </citation>
    <scope>NUCLEOTIDE SEQUENCE [LARGE SCALE GENOMIC DNA]</scope>
    <source>
        <strain evidence="16 17">ATCC 700224</strain>
    </source>
</reference>
<comment type="similarity">
    <text evidence="11 12">Belongs to the TonB-dependent receptor family.</text>
</comment>
<dbReference type="InterPro" id="IPR036942">
    <property type="entry name" value="Beta-barrel_TonB_sf"/>
</dbReference>
<gene>
    <name evidence="16" type="ORF">SAMN05421720_107212</name>
</gene>
<keyword evidence="5 11" id="KW-0812">Transmembrane</keyword>
<evidence type="ECO:0000256" key="3">
    <source>
        <dbReference type="ARBA" id="ARBA00022452"/>
    </source>
</evidence>
<keyword evidence="9 11" id="KW-0472">Membrane</keyword>
<dbReference type="Pfam" id="PF07715">
    <property type="entry name" value="Plug"/>
    <property type="match status" value="1"/>
</dbReference>
<dbReference type="InterPro" id="IPR000531">
    <property type="entry name" value="Beta-barrel_TonB"/>
</dbReference>
<protein>
    <submittedName>
        <fullName evidence="16">Iron complex outermembrane recepter protein</fullName>
    </submittedName>
</protein>
<dbReference type="PANTHER" id="PTHR32552">
    <property type="entry name" value="FERRICHROME IRON RECEPTOR-RELATED"/>
    <property type="match status" value="1"/>
</dbReference>
<dbReference type="GO" id="GO:0009279">
    <property type="term" value="C:cell outer membrane"/>
    <property type="evidence" value="ECO:0007669"/>
    <property type="project" value="UniProtKB-SubCell"/>
</dbReference>
<evidence type="ECO:0000256" key="4">
    <source>
        <dbReference type="ARBA" id="ARBA00022496"/>
    </source>
</evidence>
<evidence type="ECO:0000256" key="1">
    <source>
        <dbReference type="ARBA" id="ARBA00004571"/>
    </source>
</evidence>
<evidence type="ECO:0000256" key="8">
    <source>
        <dbReference type="ARBA" id="ARBA00023077"/>
    </source>
</evidence>
<dbReference type="Pfam" id="PF00593">
    <property type="entry name" value="TonB_dep_Rec_b-barrel"/>
    <property type="match status" value="1"/>
</dbReference>
<evidence type="ECO:0000256" key="13">
    <source>
        <dbReference type="SAM" id="SignalP"/>
    </source>
</evidence>
<sequence>MTLTWKQALRAGVPMSLLLSPVPVWAEETTTGPEVIVLDDVTVTARRIEESAQDIPVAVTTITADEILDADVDTMDDISRLVPSFSFAKGSQSRYSTYNIRGVGSLVPGGFEDGSVSAYVDGVPIPLSLMDDVYTDLERIEVLRGPQGTLYGKNAQAGAINITTLGPSEQFEGEIGFDVGTEGQREVRAMVGTPLIEDRLAIRLSANASSRDGLVYNEALGRDTGDFDRVSGSATIDANWSERVQTRLSLRHEVIDNGDNQMVPADRYNTTNEPFDAYNDQTVWFGGMTNTIALADGLDLKLITGGAAIDGTEHYSQSVFQHSLADYNEYQFSQEVRLDGVTEDFTWSAGAFYSLFHQNQTMDGLGAMELKSTGDHDTDSQAVFGEVTYALTETVKLTGGLRLHRTHVETDETVVHHTFGFTHSYDDEDTFLGWNGRVALTYLPTDTDTLFASVARAYKPGGFQTAHANAITGLQEPTTGYGAATTLTYEVGYKGQFFDRRLSFDATAFFSETSDEQVVGYDPVTFAGRYSNIDTQAYGLELGSRWRATRELTLGGSLALTRAYAAQDGDLGWNGLVEKGDDLPNTPLLAYTLFADYRDDLPFGPAGTMWFARADFAHSGERWGEATNTNRIPESDILNLSLGFEADSYRVVGYVNNALDDEVVDFAAFGRSRPGASRQFGVRGSLFF</sequence>
<keyword evidence="3 11" id="KW-1134">Transmembrane beta strand</keyword>
<name>A0A1G7DJ60_9PROT</name>
<evidence type="ECO:0000313" key="17">
    <source>
        <dbReference type="Proteomes" id="UP000199412"/>
    </source>
</evidence>
<accession>A0A1G7DJ60</accession>
<evidence type="ECO:0000313" key="16">
    <source>
        <dbReference type="EMBL" id="SDE51574.1"/>
    </source>
</evidence>
<feature type="chain" id="PRO_5011437843" evidence="13">
    <location>
        <begin position="27"/>
        <end position="688"/>
    </location>
</feature>
<evidence type="ECO:0000259" key="14">
    <source>
        <dbReference type="Pfam" id="PF00593"/>
    </source>
</evidence>
<comment type="subcellular location">
    <subcellularLocation>
        <location evidence="1 11">Cell outer membrane</location>
        <topology evidence="1 11">Multi-pass membrane protein</topology>
    </subcellularLocation>
</comment>
<evidence type="ECO:0000256" key="5">
    <source>
        <dbReference type="ARBA" id="ARBA00022692"/>
    </source>
</evidence>
<keyword evidence="7" id="KW-0406">Ion transport</keyword>
<evidence type="ECO:0000256" key="7">
    <source>
        <dbReference type="ARBA" id="ARBA00023065"/>
    </source>
</evidence>
<dbReference type="AlphaFoldDB" id="A0A1G7DJ60"/>
<evidence type="ECO:0000256" key="10">
    <source>
        <dbReference type="ARBA" id="ARBA00023237"/>
    </source>
</evidence>
<keyword evidence="2 11" id="KW-0813">Transport</keyword>
<dbReference type="GO" id="GO:0006826">
    <property type="term" value="P:iron ion transport"/>
    <property type="evidence" value="ECO:0007669"/>
    <property type="project" value="UniProtKB-KW"/>
</dbReference>
<organism evidence="16 17">
    <name type="scientific">Rhodospira trueperi</name>
    <dbReference type="NCBI Taxonomy" id="69960"/>
    <lineage>
        <taxon>Bacteria</taxon>
        <taxon>Pseudomonadati</taxon>
        <taxon>Pseudomonadota</taxon>
        <taxon>Alphaproteobacteria</taxon>
        <taxon>Rhodospirillales</taxon>
        <taxon>Rhodospirillaceae</taxon>
        <taxon>Rhodospira</taxon>
    </lineage>
</organism>
<evidence type="ECO:0000256" key="2">
    <source>
        <dbReference type="ARBA" id="ARBA00022448"/>
    </source>
</evidence>
<dbReference type="PANTHER" id="PTHR32552:SF81">
    <property type="entry name" value="TONB-DEPENDENT OUTER MEMBRANE RECEPTOR"/>
    <property type="match status" value="1"/>
</dbReference>
<feature type="signal peptide" evidence="13">
    <location>
        <begin position="1"/>
        <end position="26"/>
    </location>
</feature>
<dbReference type="STRING" id="69960.SAMN05421720_107212"/>
<dbReference type="PROSITE" id="PS52016">
    <property type="entry name" value="TONB_DEPENDENT_REC_3"/>
    <property type="match status" value="1"/>
</dbReference>
<keyword evidence="8 12" id="KW-0798">TonB box</keyword>
<keyword evidence="17" id="KW-1185">Reference proteome</keyword>
<dbReference type="RefSeq" id="WP_176793619.1">
    <property type="nucleotide sequence ID" value="NZ_FNAP01000007.1"/>
</dbReference>
<dbReference type="InterPro" id="IPR012910">
    <property type="entry name" value="Plug_dom"/>
</dbReference>
<dbReference type="SUPFAM" id="SSF56935">
    <property type="entry name" value="Porins"/>
    <property type="match status" value="1"/>
</dbReference>
<proteinExistence type="inferred from homology"/>
<keyword evidence="4" id="KW-0410">Iron transport</keyword>
<evidence type="ECO:0000256" key="9">
    <source>
        <dbReference type="ARBA" id="ARBA00023136"/>
    </source>
</evidence>